<name>A0A1E3QLV7_9ASCO</name>
<dbReference type="AlphaFoldDB" id="A0A1E3QLV7"/>
<organism evidence="1 2">
    <name type="scientific">Babjeviella inositovora NRRL Y-12698</name>
    <dbReference type="NCBI Taxonomy" id="984486"/>
    <lineage>
        <taxon>Eukaryota</taxon>
        <taxon>Fungi</taxon>
        <taxon>Dikarya</taxon>
        <taxon>Ascomycota</taxon>
        <taxon>Saccharomycotina</taxon>
        <taxon>Pichiomycetes</taxon>
        <taxon>Serinales incertae sedis</taxon>
        <taxon>Babjeviella</taxon>
    </lineage>
</organism>
<dbReference type="RefSeq" id="XP_018983968.1">
    <property type="nucleotide sequence ID" value="XM_019129303.1"/>
</dbReference>
<dbReference type="EMBL" id="KV454434">
    <property type="protein sequence ID" value="ODQ78640.1"/>
    <property type="molecule type" value="Genomic_DNA"/>
</dbReference>
<keyword evidence="2" id="KW-1185">Reference proteome</keyword>
<dbReference type="GeneID" id="30147156"/>
<sequence>MHHRVQVFIAQKQNSRSRMACQTHSSILSGELSPTAISQLQILHRGVAMYLTSG</sequence>
<accession>A0A1E3QLV7</accession>
<proteinExistence type="predicted"/>
<evidence type="ECO:0000313" key="2">
    <source>
        <dbReference type="Proteomes" id="UP000094336"/>
    </source>
</evidence>
<reference evidence="2" key="1">
    <citation type="submission" date="2016-05" db="EMBL/GenBank/DDBJ databases">
        <title>Comparative genomics of biotechnologically important yeasts.</title>
        <authorList>
            <consortium name="DOE Joint Genome Institute"/>
            <person name="Riley R."/>
            <person name="Haridas S."/>
            <person name="Wolfe K.H."/>
            <person name="Lopes M.R."/>
            <person name="Hittinger C.T."/>
            <person name="Goker M."/>
            <person name="Salamov A."/>
            <person name="Wisecaver J."/>
            <person name="Long T.M."/>
            <person name="Aerts A.L."/>
            <person name="Barry K."/>
            <person name="Choi C."/>
            <person name="Clum A."/>
            <person name="Coughlan A.Y."/>
            <person name="Deshpande S."/>
            <person name="Douglass A.P."/>
            <person name="Hanson S.J."/>
            <person name="Klenk H.-P."/>
            <person name="Labutti K."/>
            <person name="Lapidus A."/>
            <person name="Lindquist E."/>
            <person name="Lipzen A."/>
            <person name="Meier-Kolthoff J.P."/>
            <person name="Ohm R.A."/>
            <person name="Otillar R.P."/>
            <person name="Pangilinan J."/>
            <person name="Peng Y."/>
            <person name="Rokas A."/>
            <person name="Rosa C.A."/>
            <person name="Scheuner C."/>
            <person name="Sibirny A.A."/>
            <person name="Slot J.C."/>
            <person name="Stielow J.B."/>
            <person name="Sun H."/>
            <person name="Kurtzman C.P."/>
            <person name="Blackwell M."/>
            <person name="Grigoriev I.V."/>
            <person name="Jeffries T.W."/>
        </authorList>
    </citation>
    <scope>NUCLEOTIDE SEQUENCE [LARGE SCALE GENOMIC DNA]</scope>
    <source>
        <strain evidence="2">NRRL Y-12698</strain>
    </source>
</reference>
<dbReference type="Proteomes" id="UP000094336">
    <property type="component" value="Unassembled WGS sequence"/>
</dbReference>
<evidence type="ECO:0000313" key="1">
    <source>
        <dbReference type="EMBL" id="ODQ78640.1"/>
    </source>
</evidence>
<protein>
    <submittedName>
        <fullName evidence="1">Uncharacterized protein</fullName>
    </submittedName>
</protein>
<gene>
    <name evidence="1" type="ORF">BABINDRAFT_162348</name>
</gene>